<reference evidence="1" key="1">
    <citation type="journal article" date="2023" name="Plant J.">
        <title>The genome of the king protea, Protea cynaroides.</title>
        <authorList>
            <person name="Chang J."/>
            <person name="Duong T.A."/>
            <person name="Schoeman C."/>
            <person name="Ma X."/>
            <person name="Roodt D."/>
            <person name="Barker N."/>
            <person name="Li Z."/>
            <person name="Van de Peer Y."/>
            <person name="Mizrachi E."/>
        </authorList>
    </citation>
    <scope>NUCLEOTIDE SEQUENCE</scope>
    <source>
        <tissue evidence="1">Young leaves</tissue>
    </source>
</reference>
<keyword evidence="2" id="KW-1185">Reference proteome</keyword>
<sequence>MNCDIASHLPLDELRLRHSPSSGRTTTAEPNSTRSTLYLPIFRSQVRFHLSFQASRLNRRVLKMSGLINNEVMRCFEDMDWSMLELISLNELGNSLYIRETCMDSFMTGSR</sequence>
<comment type="caution">
    <text evidence="1">The sequence shown here is derived from an EMBL/GenBank/DDBJ whole genome shotgun (WGS) entry which is preliminary data.</text>
</comment>
<gene>
    <name evidence="1" type="ORF">NE237_011197</name>
</gene>
<dbReference type="EMBL" id="JAMYWD010000011">
    <property type="protein sequence ID" value="KAJ4954414.1"/>
    <property type="molecule type" value="Genomic_DNA"/>
</dbReference>
<proteinExistence type="predicted"/>
<protein>
    <submittedName>
        <fullName evidence="1">Uncharacterized protein</fullName>
    </submittedName>
</protein>
<name>A0A9Q0GZF4_9MAGN</name>
<evidence type="ECO:0000313" key="2">
    <source>
        <dbReference type="Proteomes" id="UP001141806"/>
    </source>
</evidence>
<organism evidence="1 2">
    <name type="scientific">Protea cynaroides</name>
    <dbReference type="NCBI Taxonomy" id="273540"/>
    <lineage>
        <taxon>Eukaryota</taxon>
        <taxon>Viridiplantae</taxon>
        <taxon>Streptophyta</taxon>
        <taxon>Embryophyta</taxon>
        <taxon>Tracheophyta</taxon>
        <taxon>Spermatophyta</taxon>
        <taxon>Magnoliopsida</taxon>
        <taxon>Proteales</taxon>
        <taxon>Proteaceae</taxon>
        <taxon>Protea</taxon>
    </lineage>
</organism>
<evidence type="ECO:0000313" key="1">
    <source>
        <dbReference type="EMBL" id="KAJ4954414.1"/>
    </source>
</evidence>
<dbReference type="Proteomes" id="UP001141806">
    <property type="component" value="Unassembled WGS sequence"/>
</dbReference>
<accession>A0A9Q0GZF4</accession>
<dbReference type="AlphaFoldDB" id="A0A9Q0GZF4"/>